<dbReference type="Gene3D" id="3.20.20.100">
    <property type="entry name" value="NADP-dependent oxidoreductase domain"/>
    <property type="match status" value="1"/>
</dbReference>
<reference evidence="4 5" key="1">
    <citation type="submission" date="2014-06" db="EMBL/GenBank/DDBJ databases">
        <title>Evolutionary Origins and Diversification of the Mycorrhizal Mutualists.</title>
        <authorList>
            <consortium name="DOE Joint Genome Institute"/>
            <consortium name="Mycorrhizal Genomics Consortium"/>
            <person name="Kohler A."/>
            <person name="Kuo A."/>
            <person name="Nagy L.G."/>
            <person name="Floudas D."/>
            <person name="Copeland A."/>
            <person name="Barry K.W."/>
            <person name="Cichocki N."/>
            <person name="Veneault-Fourrey C."/>
            <person name="LaButti K."/>
            <person name="Lindquist E.A."/>
            <person name="Lipzen A."/>
            <person name="Lundell T."/>
            <person name="Morin E."/>
            <person name="Murat C."/>
            <person name="Riley R."/>
            <person name="Ohm R."/>
            <person name="Sun H."/>
            <person name="Tunlid A."/>
            <person name="Henrissat B."/>
            <person name="Grigoriev I.V."/>
            <person name="Hibbett D.S."/>
            <person name="Martin F."/>
        </authorList>
    </citation>
    <scope>NUCLEOTIDE SEQUENCE [LARGE SCALE GENOMIC DNA]</scope>
    <source>
        <strain evidence="4 5">SS14</strain>
    </source>
</reference>
<sequence>NEKDVGDGLKAGIKAAGIKREDIFLTTKLNNDDHDRPLEALHNSLRDLQTDYLDLWLMHWPAPMTKGCKGPDKSLDWLDTWKKMEDIYRAHPDKVKAIGVSNIYNTFFTRLLDAATVVPAVNQVELHPGCPGHDIVKQCREKGICVTAYSPLGSDASKLHDDPIVKEIAEKHGVAPSNILISLAANREGVTVIPKSVTEKRIIDNTKLVDLSDEEVNRLLNDIHPTNSFRVGKPEWTGWGDLGFPKDY</sequence>
<dbReference type="CDD" id="cd19071">
    <property type="entry name" value="AKR_AKR1-5-like"/>
    <property type="match status" value="1"/>
</dbReference>
<feature type="site" description="Lowers pKa of active site Tyr" evidence="2">
    <location>
        <position position="28"/>
    </location>
</feature>
<dbReference type="SUPFAM" id="SSF51430">
    <property type="entry name" value="NAD(P)-linked oxidoreductase"/>
    <property type="match status" value="1"/>
</dbReference>
<dbReference type="PRINTS" id="PR00069">
    <property type="entry name" value="ALDKETRDTASE"/>
</dbReference>
<dbReference type="GO" id="GO:0016491">
    <property type="term" value="F:oxidoreductase activity"/>
    <property type="evidence" value="ECO:0007669"/>
    <property type="project" value="InterPro"/>
</dbReference>
<accession>A0A0C9TUX3</accession>
<feature type="binding site" evidence="1">
    <location>
        <position position="59"/>
    </location>
    <ligand>
        <name>substrate</name>
    </ligand>
</feature>
<organism evidence="4 5">
    <name type="scientific">Sphaerobolus stellatus (strain SS14)</name>
    <dbReference type="NCBI Taxonomy" id="990650"/>
    <lineage>
        <taxon>Eukaryota</taxon>
        <taxon>Fungi</taxon>
        <taxon>Dikarya</taxon>
        <taxon>Basidiomycota</taxon>
        <taxon>Agaricomycotina</taxon>
        <taxon>Agaricomycetes</taxon>
        <taxon>Phallomycetidae</taxon>
        <taxon>Geastrales</taxon>
        <taxon>Sphaerobolaceae</taxon>
        <taxon>Sphaerobolus</taxon>
    </lineage>
</organism>
<dbReference type="PANTHER" id="PTHR11732">
    <property type="entry name" value="ALDO/KETO REDUCTASE"/>
    <property type="match status" value="1"/>
</dbReference>
<dbReference type="PIRSF" id="PIRSF000097">
    <property type="entry name" value="AKR"/>
    <property type="match status" value="1"/>
</dbReference>
<protein>
    <recommendedName>
        <fullName evidence="3">NADP-dependent oxidoreductase domain-containing protein</fullName>
    </recommendedName>
</protein>
<proteinExistence type="predicted"/>
<keyword evidence="5" id="KW-1185">Reference proteome</keyword>
<feature type="domain" description="NADP-dependent oxidoreductase" evidence="3">
    <location>
        <begin position="6"/>
        <end position="219"/>
    </location>
</feature>
<feature type="non-terminal residue" evidence="4">
    <location>
        <position position="1"/>
    </location>
</feature>
<dbReference type="InterPro" id="IPR036812">
    <property type="entry name" value="NAD(P)_OxRdtase_dom_sf"/>
</dbReference>
<dbReference type="Proteomes" id="UP000054279">
    <property type="component" value="Unassembled WGS sequence"/>
</dbReference>
<dbReference type="Pfam" id="PF00248">
    <property type="entry name" value="Aldo_ket_red"/>
    <property type="match status" value="1"/>
</dbReference>
<evidence type="ECO:0000256" key="1">
    <source>
        <dbReference type="PIRSR" id="PIRSR000097-2"/>
    </source>
</evidence>
<dbReference type="AlphaFoldDB" id="A0A0C9TUX3"/>
<evidence type="ECO:0000313" key="4">
    <source>
        <dbReference type="EMBL" id="KIJ25649.1"/>
    </source>
</evidence>
<dbReference type="HOGENOM" id="CLU_023205_0_0_1"/>
<evidence type="ECO:0000256" key="2">
    <source>
        <dbReference type="PIRSR" id="PIRSR000097-3"/>
    </source>
</evidence>
<name>A0A0C9TUX3_SPHS4</name>
<dbReference type="EMBL" id="KN837405">
    <property type="protein sequence ID" value="KIJ25649.1"/>
    <property type="molecule type" value="Genomic_DNA"/>
</dbReference>
<evidence type="ECO:0000313" key="5">
    <source>
        <dbReference type="Proteomes" id="UP000054279"/>
    </source>
</evidence>
<dbReference type="OrthoDB" id="416253at2759"/>
<gene>
    <name evidence="4" type="ORF">M422DRAFT_193239</name>
</gene>
<dbReference type="InterPro" id="IPR020471">
    <property type="entry name" value="AKR"/>
</dbReference>
<dbReference type="InterPro" id="IPR023210">
    <property type="entry name" value="NADP_OxRdtase_dom"/>
</dbReference>
<evidence type="ECO:0000259" key="3">
    <source>
        <dbReference type="Pfam" id="PF00248"/>
    </source>
</evidence>